<evidence type="ECO:0000313" key="1">
    <source>
        <dbReference type="EMBL" id="PWR23025.1"/>
    </source>
</evidence>
<evidence type="ECO:0000313" key="2">
    <source>
        <dbReference type="Proteomes" id="UP000246077"/>
    </source>
</evidence>
<gene>
    <name evidence="1" type="ORF">DKG75_00140</name>
</gene>
<proteinExistence type="predicted"/>
<dbReference type="InterPro" id="IPR037107">
    <property type="entry name" value="Put_OMP_sf"/>
</dbReference>
<reference evidence="2" key="1">
    <citation type="submission" date="2018-05" db="EMBL/GenBank/DDBJ databases">
        <title>Zavarzinia sp. HR-AS.</title>
        <authorList>
            <person name="Lee Y."/>
            <person name="Jeon C.O."/>
        </authorList>
    </citation>
    <scope>NUCLEOTIDE SEQUENCE [LARGE SCALE GENOMIC DNA]</scope>
    <source>
        <strain evidence="2">DSM 1231</strain>
    </source>
</reference>
<dbReference type="OrthoDB" id="9776275at2"/>
<comment type="caution">
    <text evidence="1">The sequence shown here is derived from an EMBL/GenBank/DDBJ whole genome shotgun (WGS) entry which is preliminary data.</text>
</comment>
<protein>
    <submittedName>
        <fullName evidence="1">DUF2219 domain-containing protein</fullName>
    </submittedName>
</protein>
<dbReference type="Pfam" id="PF09982">
    <property type="entry name" value="LpxR"/>
    <property type="match status" value="1"/>
</dbReference>
<dbReference type="InterPro" id="IPR018707">
    <property type="entry name" value="LpxR"/>
</dbReference>
<dbReference type="EMBL" id="QGLF01000001">
    <property type="protein sequence ID" value="PWR23025.1"/>
    <property type="molecule type" value="Genomic_DNA"/>
</dbReference>
<dbReference type="AlphaFoldDB" id="A0A317ECT0"/>
<keyword evidence="2" id="KW-1185">Reference proteome</keyword>
<organism evidence="1 2">
    <name type="scientific">Zavarzinia compransoris</name>
    <dbReference type="NCBI Taxonomy" id="1264899"/>
    <lineage>
        <taxon>Bacteria</taxon>
        <taxon>Pseudomonadati</taxon>
        <taxon>Pseudomonadota</taxon>
        <taxon>Alphaproteobacteria</taxon>
        <taxon>Rhodospirillales</taxon>
        <taxon>Zavarziniaceae</taxon>
        <taxon>Zavarzinia</taxon>
    </lineage>
</organism>
<dbReference type="Proteomes" id="UP000246077">
    <property type="component" value="Unassembled WGS sequence"/>
</dbReference>
<dbReference type="Gene3D" id="2.40.128.140">
    <property type="entry name" value="Outer membrane protein"/>
    <property type="match status" value="1"/>
</dbReference>
<accession>A0A317ECT0</accession>
<name>A0A317ECT0_9PROT</name>
<sequence length="418" mass="45441">MPSGVFHVRLSAGLPPSSFDTSACQSSRLRFGKSAIPIPSYNLSGNRIIGRDKSMNWLNRPWANRGGFGPLQMPPQGFRREVIMSLSHRALLACGLALAAGSALAQPSSPPTDPNGTFSFLWENDAFAATDRYYTNGVQFSWLSPSSPPPWFDGATDTTRFFLGPDSQVRWGLALGQTLFTPEDTERRVPDPSDRPYAAYLFGAVSLVAYSDETLNTIQLQIGMVGPSALGEEVQNNFHDLIGDGHAEGWDHQLDDELGINLIFDRKWRAVSLTGPRTGLGIDLTPSVTLSLGNVATYAAGGLMFRLGQNLDSDFGAPRIRPALTGANFYDKRDGFGWYVFAGAEGRAIARDIFLDGNTFDGDGPHVDKRILVGDAQAGLSLFLGSTRLTYTYVIRTEEFEGQDGLSKFGSASLSWSF</sequence>